<dbReference type="OrthoDB" id="3214274at2"/>
<dbReference type="Gene3D" id="3.30.565.10">
    <property type="entry name" value="Histidine kinase-like ATPase, C-terminal domain"/>
    <property type="match status" value="1"/>
</dbReference>
<evidence type="ECO:0000313" key="2">
    <source>
        <dbReference type="EMBL" id="QEU73283.1"/>
    </source>
</evidence>
<evidence type="ECO:0000256" key="1">
    <source>
        <dbReference type="SAM" id="MobiDB-lite"/>
    </source>
</evidence>
<dbReference type="AlphaFoldDB" id="A0A5J6FBA7"/>
<organism evidence="2 3">
    <name type="scientific">Streptomyces nitrosporeus</name>
    <dbReference type="NCBI Taxonomy" id="28894"/>
    <lineage>
        <taxon>Bacteria</taxon>
        <taxon>Bacillati</taxon>
        <taxon>Actinomycetota</taxon>
        <taxon>Actinomycetes</taxon>
        <taxon>Kitasatosporales</taxon>
        <taxon>Streptomycetaceae</taxon>
        <taxon>Streptomyces</taxon>
    </lineage>
</organism>
<feature type="compositionally biased region" description="Low complexity" evidence="1">
    <location>
        <begin position="170"/>
        <end position="185"/>
    </location>
</feature>
<accession>A0A5J6FBA7</accession>
<dbReference type="PANTHER" id="PTHR35526:SF3">
    <property type="entry name" value="ANTI-SIGMA-F FACTOR RSBW"/>
    <property type="match status" value="1"/>
</dbReference>
<dbReference type="InterPro" id="IPR050267">
    <property type="entry name" value="Anti-sigma-factor_SerPK"/>
</dbReference>
<feature type="region of interest" description="Disordered" evidence="1">
    <location>
        <begin position="144"/>
        <end position="194"/>
    </location>
</feature>
<proteinExistence type="predicted"/>
<dbReference type="PANTHER" id="PTHR35526">
    <property type="entry name" value="ANTI-SIGMA-F FACTOR RSBW-RELATED"/>
    <property type="match status" value="1"/>
</dbReference>
<dbReference type="KEGG" id="snk:CP967_15840"/>
<dbReference type="Proteomes" id="UP000326178">
    <property type="component" value="Chromosome"/>
</dbReference>
<protein>
    <submittedName>
        <fullName evidence="2">ATP-binding protein</fullName>
    </submittedName>
</protein>
<dbReference type="EMBL" id="CP023702">
    <property type="protein sequence ID" value="QEU73283.1"/>
    <property type="molecule type" value="Genomic_DNA"/>
</dbReference>
<dbReference type="InterPro" id="IPR036890">
    <property type="entry name" value="HATPase_C_sf"/>
</dbReference>
<reference evidence="2 3" key="1">
    <citation type="submission" date="2017-09" db="EMBL/GenBank/DDBJ databases">
        <authorList>
            <person name="Lee N."/>
            <person name="Cho B.-K."/>
        </authorList>
    </citation>
    <scope>NUCLEOTIDE SEQUENCE [LARGE SCALE GENOMIC DNA]</scope>
    <source>
        <strain evidence="2 3">ATCC 12769</strain>
    </source>
</reference>
<evidence type="ECO:0000313" key="3">
    <source>
        <dbReference type="Proteomes" id="UP000326178"/>
    </source>
</evidence>
<keyword evidence="2" id="KW-0547">Nucleotide-binding</keyword>
<keyword evidence="2" id="KW-0067">ATP-binding</keyword>
<gene>
    <name evidence="2" type="ORF">CP967_15840</name>
</gene>
<name>A0A5J6FBA7_9ACTN</name>
<dbReference type="CDD" id="cd16936">
    <property type="entry name" value="HATPase_RsbW-like"/>
    <property type="match status" value="1"/>
</dbReference>
<dbReference type="GO" id="GO:0005524">
    <property type="term" value="F:ATP binding"/>
    <property type="evidence" value="ECO:0007669"/>
    <property type="project" value="UniProtKB-KW"/>
</dbReference>
<sequence>MPPATVSPPWAYTLHLPRDPRAPGVARSTLRTVLRTHGMAGLVETAELLASELVTNAYLHSKGAYSLRLRGAGRQRVRVGVQDSDPHIPAPFSWNAEAPTLMAESGRGLYLVTLWAESWGAYPMDNGLPGQGGKLLWVECAAESDPCEPDPCEPDRGEPGPRQPDPCEPGPAGAGPSEAGPSEAGADGEGAGPP</sequence>
<keyword evidence="3" id="KW-1185">Reference proteome</keyword>